<reference evidence="2" key="1">
    <citation type="submission" date="2022-11" db="UniProtKB">
        <authorList>
            <consortium name="WormBaseParasite"/>
        </authorList>
    </citation>
    <scope>IDENTIFICATION</scope>
</reference>
<proteinExistence type="predicted"/>
<sequence length="378" mass="42886">MDDYDDVDYEAMEEEQNRINSIQQQSTIPLIRSPPAIPPKPLSLLKQKRNSEFIDSSKVEQKQYIDPNRKHSAHSLFQSTNNENGNRNSEDLESPEDSEAASTLPAYLDRTQSCQNLVYRQRTKSGKDLYDMDEETFRRYPSVKIDPPPLLPTRSKESLCSISALASSAAAAATISPERKIENNISNADAMDYDDIKNGGHDEPDYDKVKAKEVRPVTKIYQSSPEPFHQQQQQQPQQQNQHRTKTTFAQLRAMSQPPKQIRHLLNYFASLTIEKLSLLITSEDIKVFNLTQACNNNNNNNNNKNGPTNALKKLFMSESRVLREEVLDRNACLQLTVSMTIQKSHNPKDILKVWILTASHLLHKIGNGFSFGALMAAI</sequence>
<dbReference type="Proteomes" id="UP000887579">
    <property type="component" value="Unplaced"/>
</dbReference>
<name>A0AC34GBQ5_9BILA</name>
<evidence type="ECO:0000313" key="2">
    <source>
        <dbReference type="WBParaSite" id="ES5_v2.g27118.t1"/>
    </source>
</evidence>
<organism evidence="1 2">
    <name type="scientific">Panagrolaimus sp. ES5</name>
    <dbReference type="NCBI Taxonomy" id="591445"/>
    <lineage>
        <taxon>Eukaryota</taxon>
        <taxon>Metazoa</taxon>
        <taxon>Ecdysozoa</taxon>
        <taxon>Nematoda</taxon>
        <taxon>Chromadorea</taxon>
        <taxon>Rhabditida</taxon>
        <taxon>Tylenchina</taxon>
        <taxon>Panagrolaimomorpha</taxon>
        <taxon>Panagrolaimoidea</taxon>
        <taxon>Panagrolaimidae</taxon>
        <taxon>Panagrolaimus</taxon>
    </lineage>
</organism>
<protein>
    <submittedName>
        <fullName evidence="2">Uncharacterized protein</fullName>
    </submittedName>
</protein>
<accession>A0AC34GBQ5</accession>
<evidence type="ECO:0000313" key="1">
    <source>
        <dbReference type="Proteomes" id="UP000887579"/>
    </source>
</evidence>
<dbReference type="WBParaSite" id="ES5_v2.g27118.t1">
    <property type="protein sequence ID" value="ES5_v2.g27118.t1"/>
    <property type="gene ID" value="ES5_v2.g27118"/>
</dbReference>